<dbReference type="SUPFAM" id="SSF57196">
    <property type="entry name" value="EGF/Laminin"/>
    <property type="match status" value="1"/>
</dbReference>
<gene>
    <name evidence="13" type="ORF">EDS130_LOCUS45312</name>
</gene>
<dbReference type="PANTHER" id="PTHR24270">
    <property type="entry name" value="LOW-DENSITY LIPOPROTEIN RECEPTOR-RELATED"/>
    <property type="match status" value="1"/>
</dbReference>
<feature type="transmembrane region" description="Helical" evidence="9">
    <location>
        <begin position="1439"/>
        <end position="1458"/>
    </location>
</feature>
<feature type="disulfide bond" evidence="7">
    <location>
        <begin position="991"/>
        <end position="1000"/>
    </location>
</feature>
<feature type="transmembrane region" description="Helical" evidence="9">
    <location>
        <begin position="1310"/>
        <end position="1337"/>
    </location>
</feature>
<reference evidence="13" key="1">
    <citation type="submission" date="2021-02" db="EMBL/GenBank/DDBJ databases">
        <authorList>
            <person name="Nowell W R."/>
        </authorList>
    </citation>
    <scope>NUCLEOTIDE SEQUENCE</scope>
</reference>
<proteinExistence type="predicted"/>
<keyword evidence="7" id="KW-0245">EGF-like domain</keyword>
<evidence type="ECO:0000256" key="2">
    <source>
        <dbReference type="ARBA" id="ARBA00022692"/>
    </source>
</evidence>
<keyword evidence="4 9" id="KW-1133">Transmembrane helix</keyword>
<dbReference type="InterPro" id="IPR036055">
    <property type="entry name" value="LDL_receptor-like_sf"/>
</dbReference>
<feature type="disulfide bond" evidence="8">
    <location>
        <begin position="707"/>
        <end position="722"/>
    </location>
</feature>
<dbReference type="EMBL" id="CAJNOJ010001064">
    <property type="protein sequence ID" value="CAF1540924.1"/>
    <property type="molecule type" value="Genomic_DNA"/>
</dbReference>
<evidence type="ECO:0000259" key="11">
    <source>
        <dbReference type="PROSITE" id="PS50026"/>
    </source>
</evidence>
<evidence type="ECO:0000256" key="4">
    <source>
        <dbReference type="ARBA" id="ARBA00022989"/>
    </source>
</evidence>
<feature type="domain" description="EGF-like" evidence="11">
    <location>
        <begin position="963"/>
        <end position="1001"/>
    </location>
</feature>
<organism evidence="13 14">
    <name type="scientific">Adineta ricciae</name>
    <name type="common">Rotifer</name>
    <dbReference type="NCBI Taxonomy" id="249248"/>
    <lineage>
        <taxon>Eukaryota</taxon>
        <taxon>Metazoa</taxon>
        <taxon>Spiralia</taxon>
        <taxon>Gnathifera</taxon>
        <taxon>Rotifera</taxon>
        <taxon>Eurotatoria</taxon>
        <taxon>Bdelloidea</taxon>
        <taxon>Adinetida</taxon>
        <taxon>Adinetidae</taxon>
        <taxon>Adineta</taxon>
    </lineage>
</organism>
<evidence type="ECO:0000259" key="12">
    <source>
        <dbReference type="PROSITE" id="PS50262"/>
    </source>
</evidence>
<comment type="caution">
    <text evidence="13">The sequence shown here is derived from an EMBL/GenBank/DDBJ whole genome shotgun (WGS) entry which is preliminary data.</text>
</comment>
<dbReference type="PROSITE" id="PS50068">
    <property type="entry name" value="LDLRA_2"/>
    <property type="match status" value="3"/>
</dbReference>
<comment type="subcellular location">
    <subcellularLocation>
        <location evidence="1">Membrane</location>
        <topology evidence="1">Single-pass membrane protein</topology>
    </subcellularLocation>
</comment>
<protein>
    <submittedName>
        <fullName evidence="13">Uncharacterized protein</fullName>
    </submittedName>
</protein>
<evidence type="ECO:0000256" key="5">
    <source>
        <dbReference type="ARBA" id="ARBA00023136"/>
    </source>
</evidence>
<feature type="disulfide bond" evidence="7">
    <location>
        <begin position="967"/>
        <end position="977"/>
    </location>
</feature>
<dbReference type="PROSITE" id="PS00022">
    <property type="entry name" value="EGF_1"/>
    <property type="match status" value="4"/>
</dbReference>
<dbReference type="OrthoDB" id="5979691at2759"/>
<feature type="disulfide bond" evidence="8">
    <location>
        <begin position="238"/>
        <end position="256"/>
    </location>
</feature>
<dbReference type="PRINTS" id="PR00261">
    <property type="entry name" value="LDLRECEPTOR"/>
</dbReference>
<dbReference type="SMART" id="SM00192">
    <property type="entry name" value="LDLa"/>
    <property type="match status" value="6"/>
</dbReference>
<feature type="signal peptide" evidence="10">
    <location>
        <begin position="1"/>
        <end position="23"/>
    </location>
</feature>
<feature type="transmembrane region" description="Helical" evidence="9">
    <location>
        <begin position="1577"/>
        <end position="1599"/>
    </location>
</feature>
<keyword evidence="5 9" id="KW-0472">Membrane</keyword>
<feature type="chain" id="PRO_5032882264" evidence="10">
    <location>
        <begin position="24"/>
        <end position="1618"/>
    </location>
</feature>
<feature type="disulfide bond" evidence="7">
    <location>
        <begin position="1075"/>
        <end position="1084"/>
    </location>
</feature>
<dbReference type="Gene3D" id="4.10.400.10">
    <property type="entry name" value="Low-density Lipoprotein Receptor"/>
    <property type="match status" value="2"/>
</dbReference>
<dbReference type="InterPro" id="IPR017452">
    <property type="entry name" value="GPCR_Rhodpsn_7TM"/>
</dbReference>
<dbReference type="SMART" id="SM00181">
    <property type="entry name" value="EGF"/>
    <property type="match status" value="5"/>
</dbReference>
<feature type="transmembrane region" description="Helical" evidence="9">
    <location>
        <begin position="1349"/>
        <end position="1371"/>
    </location>
</feature>
<keyword evidence="10" id="KW-0732">Signal</keyword>
<dbReference type="CDD" id="cd00112">
    <property type="entry name" value="LDLa"/>
    <property type="match status" value="1"/>
</dbReference>
<dbReference type="GO" id="GO:0005886">
    <property type="term" value="C:plasma membrane"/>
    <property type="evidence" value="ECO:0007669"/>
    <property type="project" value="TreeGrafter"/>
</dbReference>
<evidence type="ECO:0000313" key="14">
    <source>
        <dbReference type="Proteomes" id="UP000663852"/>
    </source>
</evidence>
<dbReference type="GO" id="GO:0016192">
    <property type="term" value="P:vesicle-mediated transport"/>
    <property type="evidence" value="ECO:0007669"/>
    <property type="project" value="UniProtKB-ARBA"/>
</dbReference>
<evidence type="ECO:0000256" key="7">
    <source>
        <dbReference type="PROSITE-ProRule" id="PRU00076"/>
    </source>
</evidence>
<accession>A0A815WHK1</accession>
<feature type="domain" description="G-protein coupled receptors family 1 profile" evidence="12">
    <location>
        <begin position="1329"/>
        <end position="1597"/>
    </location>
</feature>
<dbReference type="PROSITE" id="PS50262">
    <property type="entry name" value="G_PROTEIN_RECEP_F1_2"/>
    <property type="match status" value="1"/>
</dbReference>
<evidence type="ECO:0000256" key="10">
    <source>
        <dbReference type="SAM" id="SignalP"/>
    </source>
</evidence>
<dbReference type="CDD" id="cd00054">
    <property type="entry name" value="EGF_CA"/>
    <property type="match status" value="1"/>
</dbReference>
<keyword evidence="3" id="KW-0677">Repeat</keyword>
<evidence type="ECO:0000256" key="8">
    <source>
        <dbReference type="PROSITE-ProRule" id="PRU00124"/>
    </source>
</evidence>
<dbReference type="Pfam" id="PF00057">
    <property type="entry name" value="Ldl_recept_a"/>
    <property type="match status" value="1"/>
</dbReference>
<keyword evidence="2 9" id="KW-0812">Transmembrane</keyword>
<feature type="disulfide bond" evidence="7">
    <location>
        <begin position="1034"/>
        <end position="1043"/>
    </location>
</feature>
<evidence type="ECO:0000313" key="13">
    <source>
        <dbReference type="EMBL" id="CAF1540924.1"/>
    </source>
</evidence>
<dbReference type="Proteomes" id="UP000663852">
    <property type="component" value="Unassembled WGS sequence"/>
</dbReference>
<dbReference type="PROSITE" id="PS50026">
    <property type="entry name" value="EGF_3"/>
    <property type="match status" value="3"/>
</dbReference>
<dbReference type="SUPFAM" id="SSF81321">
    <property type="entry name" value="Family A G protein-coupled receptor-like"/>
    <property type="match status" value="1"/>
</dbReference>
<dbReference type="Gene3D" id="1.20.1070.10">
    <property type="entry name" value="Rhodopsin 7-helix transmembrane proteins"/>
    <property type="match status" value="1"/>
</dbReference>
<dbReference type="InterPro" id="IPR000742">
    <property type="entry name" value="EGF"/>
</dbReference>
<feature type="transmembrane region" description="Helical" evidence="9">
    <location>
        <begin position="1492"/>
        <end position="1515"/>
    </location>
</feature>
<dbReference type="Gene3D" id="2.10.25.10">
    <property type="entry name" value="Laminin"/>
    <property type="match status" value="1"/>
</dbReference>
<evidence type="ECO:0000256" key="9">
    <source>
        <dbReference type="SAM" id="Phobius"/>
    </source>
</evidence>
<evidence type="ECO:0000256" key="1">
    <source>
        <dbReference type="ARBA" id="ARBA00004167"/>
    </source>
</evidence>
<dbReference type="PROSITE" id="PS01186">
    <property type="entry name" value="EGF_2"/>
    <property type="match status" value="1"/>
</dbReference>
<dbReference type="InterPro" id="IPR002172">
    <property type="entry name" value="LDrepeatLR_classA_rpt"/>
</dbReference>
<feature type="transmembrane region" description="Helical" evidence="9">
    <location>
        <begin position="1399"/>
        <end position="1418"/>
    </location>
</feature>
<evidence type="ECO:0000256" key="6">
    <source>
        <dbReference type="ARBA" id="ARBA00023157"/>
    </source>
</evidence>
<dbReference type="SUPFAM" id="SSF57424">
    <property type="entry name" value="LDL receptor-like module"/>
    <property type="match status" value="2"/>
</dbReference>
<evidence type="ECO:0000256" key="3">
    <source>
        <dbReference type="ARBA" id="ARBA00022737"/>
    </source>
</evidence>
<keyword evidence="6 7" id="KW-1015">Disulfide bond</keyword>
<feature type="domain" description="EGF-like" evidence="11">
    <location>
        <begin position="1046"/>
        <end position="1085"/>
    </location>
</feature>
<sequence length="1618" mass="190718">MKGYLLVLIGIHWLCFQLKISHGLFNLYSTDETGLMTNVFDHDCLYVYDYFDIFVVKSILIPYCIRSEISEKSKNNSDHTLCYGNVMTFKELKSMNISIGDLFKWNAVIEMIDLYEKYLLLPNLVNENESYCQCSSLSQFGRFCQYTIADINFNADSDQQSFSRLVHGVRRQSHTNEKMETKYVTCYVGISCETNLLCLDWRQICNGIIDCNQGEDEPFDLCLQMESNQCNTQTEFRCKNGLCIENSFTYDRQVDCLDGSDIMPYANWYKNLCFQSMSFNCEEMNYQWKSFSCGNGYFIPYSKLTSKSTRMGVTCHNKRDVMFLKQIFSLYNENLCWKSMICLIGFDYLYSNLTCLNQINVEESCPDEFYFPPNSMIYSFVFFLYEKSNRTNWFDYSGPNYICYNETICPKKISKLPTIVKNNLTCFYVDQRVFSWENFYEYIIYLFRPCFSNYQSSLFDDNKMLYQCELSNELISINRVKDRNKDCYWNEDEYSNINLCSFTLVDQFTCLTNKSDCVRWEFIGDEQYDCVDGSDEYKVDQSLDCHTKECIFHRDRKIEPPLLLNFDQLCDNIVNRFLFPSQTNETDETDCEYWPYTCKSVYTRCNQVWNCKNGEDEVNCPSKCDGSESIHRSFGCEIDEHYCIQLTNNDIKKTCIHINRSGDGIIDCIGGTDERLTNICVEKYPFNRKRRFNCMNSSVCINLDQVCDTIIDCPFEDDERVCPWLFQSNSSKFHCENSPSLPRDRCIRRSVGEFSLECRSREHFWFCDLEMENQVCEDQLMTLIPAYPKITRKMKLISFENPDLDNDLWLCNQGYPIQSFTSNKKFYCLCSPSYYGDYCQYQSERLTVYIEAHIAHYFNPLTVFRLIIYLLNENHTIISHDEMIFNNKAKESNRKFRVYLLYERIQNTSLYQRLKSKFVRIDSYRIELTNVQYISSYFFSVPFSFLPVNRLAVTVTLQDQLLKISNCKKRCSSHGKCMQYENFEKREYCWCQQGWFGDQCLLKSSFNLCNQTSCSPHSQCMILNDQRKQIKCICPLGKSGNQCYIKHNPCLNNLCQNNGTCLPLDQRSFSYKCICDDEHYGDYCQTYAPIWYISISTNISELPKIPIIIVIIGTTWLQGVRQKRYLHKDVLLPTSFKVSDGVLFVFIQMFPNSSKSLYYLVRLQSQGRQILNTSVISASLCPNVSELFNKTILNEYSYLKRLKLYHLPCQQNKDLLCFFDEYRMCLCTKDHNSDCHLFYHEYGNCNHCSNDGLCITGDSTNNPWDYTCLCLECSFGSLCQFSIKNYFITIDILIGIEIKSGNNSFSNQPFIIQITLIIFTIILCLSFLFNTINLIIFSNKKLRQVGCDLYLFNLTIISQIGLIFVCLRYLYTLLIQMYLIENVRLIKILCQLFEYFSRLFPSVFDWLTVCISIERTYTLIKDVHFTKRSALKTLKISRWISFIVLLFNGLLTLHRPFYFELVDEPTINGGKQGHPWCILDFKSTSWDSYEKFINIFQLIIPMILNLGSILFFLLYKIKHELTILRKNYQRNRLFILKEQILKYKLLIISPIVISILEIPRLILTFVLSCIQYKWQRYIYLISYIISFLPLTAILFIYVMPSPKYSKEFKSNLRRKIIK</sequence>
<feature type="domain" description="EGF-like" evidence="11">
    <location>
        <begin position="1005"/>
        <end position="1044"/>
    </location>
</feature>
<feature type="transmembrane region" description="Helical" evidence="9">
    <location>
        <begin position="1545"/>
        <end position="1565"/>
    </location>
</feature>
<dbReference type="InterPro" id="IPR050685">
    <property type="entry name" value="LDLR"/>
</dbReference>
<comment type="caution">
    <text evidence="7">Lacks conserved residue(s) required for the propagation of feature annotation.</text>
</comment>
<name>A0A815WHK1_ADIRI</name>